<evidence type="ECO:0000313" key="3">
    <source>
        <dbReference type="Proteomes" id="UP000515312"/>
    </source>
</evidence>
<dbReference type="KEGG" id="adin:H7849_10945"/>
<organism evidence="2 3">
    <name type="scientific">Alloacidobacterium dinghuense</name>
    <dbReference type="NCBI Taxonomy" id="2763107"/>
    <lineage>
        <taxon>Bacteria</taxon>
        <taxon>Pseudomonadati</taxon>
        <taxon>Acidobacteriota</taxon>
        <taxon>Terriglobia</taxon>
        <taxon>Terriglobales</taxon>
        <taxon>Acidobacteriaceae</taxon>
        <taxon>Alloacidobacterium</taxon>
    </lineage>
</organism>
<dbReference type="EMBL" id="CP060394">
    <property type="protein sequence ID" value="QNI34359.1"/>
    <property type="molecule type" value="Genomic_DNA"/>
</dbReference>
<evidence type="ECO:0000313" key="2">
    <source>
        <dbReference type="EMBL" id="QNI34359.1"/>
    </source>
</evidence>
<dbReference type="InterPro" id="IPR036165">
    <property type="entry name" value="YefM-like_sf"/>
</dbReference>
<keyword evidence="3" id="KW-1185">Reference proteome</keyword>
<evidence type="ECO:0008006" key="4">
    <source>
        <dbReference type="Google" id="ProtNLM"/>
    </source>
</evidence>
<evidence type="ECO:0000256" key="1">
    <source>
        <dbReference type="ARBA" id="ARBA00009981"/>
    </source>
</evidence>
<gene>
    <name evidence="2" type="ORF">H7849_10945</name>
</gene>
<reference evidence="2 3" key="1">
    <citation type="submission" date="2020-08" db="EMBL/GenBank/DDBJ databases">
        <title>Edaphobacter telluris sp. nov. and Acidobacterium dinghuensis sp. nov., two acidobacteria isolated from forest soil.</title>
        <authorList>
            <person name="Fu J."/>
            <person name="Qiu L."/>
        </authorList>
    </citation>
    <scope>NUCLEOTIDE SEQUENCE [LARGE SCALE GENOMIC DNA]</scope>
    <source>
        <strain evidence="2">4Y35</strain>
    </source>
</reference>
<sequence>MKKVAISVTDAARNFADCVNRAHYQNVTYVLLRNGSPVARLVPDGEKVCKGRALAETLAMTRLSDAEARNWRSDLASARKVLKAPIDKWR</sequence>
<accession>A0A7G8BP89</accession>
<dbReference type="AlphaFoldDB" id="A0A7G8BP89"/>
<proteinExistence type="inferred from homology"/>
<dbReference type="SUPFAM" id="SSF143120">
    <property type="entry name" value="YefM-like"/>
    <property type="match status" value="1"/>
</dbReference>
<protein>
    <recommendedName>
        <fullName evidence="4">Antitoxin</fullName>
    </recommendedName>
</protein>
<name>A0A7G8BP89_9BACT</name>
<dbReference type="RefSeq" id="WP_186746470.1">
    <property type="nucleotide sequence ID" value="NZ_CP060394.1"/>
</dbReference>
<dbReference type="Proteomes" id="UP000515312">
    <property type="component" value="Chromosome"/>
</dbReference>
<comment type="similarity">
    <text evidence="1">Belongs to the phD/YefM antitoxin family.</text>
</comment>